<evidence type="ECO:0000259" key="8">
    <source>
        <dbReference type="Pfam" id="PF06808"/>
    </source>
</evidence>
<keyword evidence="10" id="KW-1185">Reference proteome</keyword>
<evidence type="ECO:0000256" key="2">
    <source>
        <dbReference type="ARBA" id="ARBA00022475"/>
    </source>
</evidence>
<organism evidence="9 10">
    <name type="scientific">Marinomonas fungiae</name>
    <dbReference type="NCBI Taxonomy" id="1137284"/>
    <lineage>
        <taxon>Bacteria</taxon>
        <taxon>Pseudomonadati</taxon>
        <taxon>Pseudomonadota</taxon>
        <taxon>Gammaproteobacteria</taxon>
        <taxon>Oceanospirillales</taxon>
        <taxon>Oceanospirillaceae</taxon>
        <taxon>Marinomonas</taxon>
    </lineage>
</organism>
<feature type="transmembrane region" description="Helical" evidence="7">
    <location>
        <begin position="100"/>
        <end position="123"/>
    </location>
</feature>
<dbReference type="PANTHER" id="PTHR33362">
    <property type="entry name" value="SIALIC ACID TRAP TRANSPORTER PERMEASE PROTEIN SIAT-RELATED"/>
    <property type="match status" value="1"/>
</dbReference>
<proteinExistence type="inferred from homology"/>
<keyword evidence="7" id="KW-0813">Transport</keyword>
<dbReference type="STRING" id="1137284.GCA_001418205_02407"/>
<comment type="function">
    <text evidence="7">Part of the tripartite ATP-independent periplasmic (TRAP) transport system.</text>
</comment>
<evidence type="ECO:0000256" key="6">
    <source>
        <dbReference type="ARBA" id="ARBA00023136"/>
    </source>
</evidence>
<feature type="transmembrane region" description="Helical" evidence="7">
    <location>
        <begin position="403"/>
        <end position="424"/>
    </location>
</feature>
<comment type="similarity">
    <text evidence="7">Belongs to the TRAP transporter large permease family.</text>
</comment>
<evidence type="ECO:0000313" key="9">
    <source>
        <dbReference type="EMBL" id="CUB04538.1"/>
    </source>
</evidence>
<feature type="transmembrane region" description="Helical" evidence="7">
    <location>
        <begin position="219"/>
        <end position="237"/>
    </location>
</feature>
<dbReference type="InterPro" id="IPR010656">
    <property type="entry name" value="DctM"/>
</dbReference>
<feature type="transmembrane region" description="Helical" evidence="7">
    <location>
        <begin position="170"/>
        <end position="191"/>
    </location>
</feature>
<dbReference type="RefSeq" id="WP_055463483.1">
    <property type="nucleotide sequence ID" value="NZ_CYHG01000007.1"/>
</dbReference>
<evidence type="ECO:0000256" key="5">
    <source>
        <dbReference type="ARBA" id="ARBA00022989"/>
    </source>
</evidence>
<dbReference type="Proteomes" id="UP000182769">
    <property type="component" value="Unassembled WGS sequence"/>
</dbReference>
<evidence type="ECO:0000313" key="10">
    <source>
        <dbReference type="Proteomes" id="UP000182769"/>
    </source>
</evidence>
<keyword evidence="2" id="KW-1003">Cell membrane</keyword>
<keyword evidence="3 7" id="KW-0997">Cell inner membrane</keyword>
<feature type="transmembrane region" description="Helical" evidence="7">
    <location>
        <begin position="275"/>
        <end position="297"/>
    </location>
</feature>
<feature type="transmembrane region" description="Helical" evidence="7">
    <location>
        <begin position="358"/>
        <end position="382"/>
    </location>
</feature>
<keyword evidence="5 7" id="KW-1133">Transmembrane helix</keyword>
<comment type="subunit">
    <text evidence="7">The complex comprises the extracytoplasmic solute receptor protein and the two transmembrane proteins.</text>
</comment>
<reference evidence="10" key="1">
    <citation type="submission" date="2015-08" db="EMBL/GenBank/DDBJ databases">
        <authorList>
            <person name="Varghese N."/>
        </authorList>
    </citation>
    <scope>NUCLEOTIDE SEQUENCE [LARGE SCALE GENOMIC DNA]</scope>
    <source>
        <strain evidence="10">JCM 18476</strain>
    </source>
</reference>
<keyword evidence="6 7" id="KW-0472">Membrane</keyword>
<feature type="transmembrane region" description="Helical" evidence="7">
    <location>
        <begin position="135"/>
        <end position="158"/>
    </location>
</feature>
<evidence type="ECO:0000256" key="3">
    <source>
        <dbReference type="ARBA" id="ARBA00022519"/>
    </source>
</evidence>
<dbReference type="GO" id="GO:0022857">
    <property type="term" value="F:transmembrane transporter activity"/>
    <property type="evidence" value="ECO:0007669"/>
    <property type="project" value="UniProtKB-UniRule"/>
</dbReference>
<dbReference type="Pfam" id="PF06808">
    <property type="entry name" value="DctM"/>
    <property type="match status" value="1"/>
</dbReference>
<name>A0A0K6IN60_9GAMM</name>
<feature type="transmembrane region" description="Helical" evidence="7">
    <location>
        <begin position="244"/>
        <end position="263"/>
    </location>
</feature>
<evidence type="ECO:0000256" key="1">
    <source>
        <dbReference type="ARBA" id="ARBA00004429"/>
    </source>
</evidence>
<dbReference type="PIRSF" id="PIRSF006066">
    <property type="entry name" value="HI0050"/>
    <property type="match status" value="1"/>
</dbReference>
<evidence type="ECO:0000256" key="7">
    <source>
        <dbReference type="RuleBase" id="RU369079"/>
    </source>
</evidence>
<dbReference type="GO" id="GO:0005886">
    <property type="term" value="C:plasma membrane"/>
    <property type="evidence" value="ECO:0007669"/>
    <property type="project" value="UniProtKB-SubCell"/>
</dbReference>
<dbReference type="OrthoDB" id="9796052at2"/>
<dbReference type="NCBIfam" id="TIGR00786">
    <property type="entry name" value="dctM"/>
    <property type="match status" value="1"/>
</dbReference>
<dbReference type="PANTHER" id="PTHR33362:SF5">
    <property type="entry name" value="C4-DICARBOXYLATE TRAP TRANSPORTER LARGE PERMEASE PROTEIN DCTM"/>
    <property type="match status" value="1"/>
</dbReference>
<dbReference type="EMBL" id="CYHG01000007">
    <property type="protein sequence ID" value="CUB04538.1"/>
    <property type="molecule type" value="Genomic_DNA"/>
</dbReference>
<dbReference type="InterPro" id="IPR004681">
    <property type="entry name" value="TRAP_DctM"/>
</dbReference>
<comment type="caution">
    <text evidence="7">Lacks conserved residue(s) required for the propagation of feature annotation.</text>
</comment>
<evidence type="ECO:0000256" key="4">
    <source>
        <dbReference type="ARBA" id="ARBA00022692"/>
    </source>
</evidence>
<accession>A0A0K6IN60</accession>
<feature type="transmembrane region" description="Helical" evidence="7">
    <location>
        <begin position="59"/>
        <end position="79"/>
    </location>
</feature>
<feature type="domain" description="TRAP C4-dicarboxylate transport system permease DctM subunit" evidence="8">
    <location>
        <begin position="10"/>
        <end position="420"/>
    </location>
</feature>
<dbReference type="AlphaFoldDB" id="A0A0K6IN60"/>
<feature type="transmembrane region" description="Helical" evidence="7">
    <location>
        <begin position="317"/>
        <end position="346"/>
    </location>
</feature>
<keyword evidence="4 7" id="KW-0812">Transmembrane</keyword>
<sequence length="429" mass="45310">MSWLILSSSLITLLGSGALLGAALGLTGFILLHFQASGATALAINTTWNLLSEFTLSAVPLFIILGDILLASGVSTRVYNGLAPLFRKVPGQLLHTNIAVCTLFGAVSGSSTSTAAAIGSVSYPELKQRGYNPDMVVGTLAAGGTLGLLIPPSLSLLIYGATQDVSIGRLFMAGLIPGALISLGFFAWIYFRSKHGETVTPEHGEAFSWRDAGLGLLQVWPLPILIFFVLGTIYMGIATPTESAAMGVGVAVLLGFFWGDLTWPKLWQALKRSSMMFSAIAMILVGTAILAQAVSLLGLPREAVSMINGLGLDKYGVLFMIVIVYLVLGCFFDGISLLLMTLPITFPMVTAVGFDPVWFGVIVTILMEIGMITPPVGLNLFVLSSITKGEVSVTAAARASLPYWLVLLAAVFVLTVLPNLVLWLPNALA</sequence>
<protein>
    <recommendedName>
        <fullName evidence="7">TRAP transporter large permease protein</fullName>
    </recommendedName>
</protein>
<gene>
    <name evidence="9" type="ORF">Ga0061065_107112</name>
</gene>
<comment type="subcellular location">
    <subcellularLocation>
        <location evidence="1 7">Cell inner membrane</location>
        <topology evidence="1 7">Multi-pass membrane protein</topology>
    </subcellularLocation>
</comment>